<evidence type="ECO:0000256" key="1">
    <source>
        <dbReference type="SAM" id="MobiDB-lite"/>
    </source>
</evidence>
<evidence type="ECO:0000313" key="2">
    <source>
        <dbReference type="EMBL" id="VTP67922.1"/>
    </source>
</evidence>
<feature type="compositionally biased region" description="Basic and acidic residues" evidence="1">
    <location>
        <begin position="99"/>
        <end position="119"/>
    </location>
</feature>
<dbReference type="EMBL" id="LR590463">
    <property type="protein sequence ID" value="VTP67922.1"/>
    <property type="molecule type" value="Genomic_DNA"/>
</dbReference>
<dbReference type="Proteomes" id="UP000307968">
    <property type="component" value="Chromosome"/>
</dbReference>
<name>A0A4U9HTQ1_SERRU</name>
<feature type="region of interest" description="Disordered" evidence="1">
    <location>
        <begin position="45"/>
        <end position="65"/>
    </location>
</feature>
<evidence type="ECO:0000313" key="3">
    <source>
        <dbReference type="Proteomes" id="UP000307968"/>
    </source>
</evidence>
<protein>
    <submittedName>
        <fullName evidence="2">Hemolysin</fullName>
    </submittedName>
</protein>
<sequence length="133" mass="13444">MNIGANADISAVTRPLEHAAGKAAKLDVNGVINDVGGIGAPNVGLDIGAQGGGSERRSSSDRAVVSQLKAGSIDINSAGSVRDQGTRYQASSGAITLEADSHHSEAAVSRQDNRSRDTRGSAGVRVYTSTAAI</sequence>
<gene>
    <name evidence="2" type="primary">shlA_3</name>
    <name evidence="2" type="ORF">NCTC12971_05354</name>
</gene>
<proteinExistence type="predicted"/>
<organism evidence="2 3">
    <name type="scientific">Serratia rubidaea</name>
    <name type="common">Serratia marinorubra</name>
    <dbReference type="NCBI Taxonomy" id="61652"/>
    <lineage>
        <taxon>Bacteria</taxon>
        <taxon>Pseudomonadati</taxon>
        <taxon>Pseudomonadota</taxon>
        <taxon>Gammaproteobacteria</taxon>
        <taxon>Enterobacterales</taxon>
        <taxon>Yersiniaceae</taxon>
        <taxon>Serratia</taxon>
    </lineage>
</organism>
<dbReference type="AlphaFoldDB" id="A0A4U9HTQ1"/>
<reference evidence="2 3" key="1">
    <citation type="submission" date="2019-05" db="EMBL/GenBank/DDBJ databases">
        <authorList>
            <consortium name="Pathogen Informatics"/>
        </authorList>
    </citation>
    <scope>NUCLEOTIDE SEQUENCE [LARGE SCALE GENOMIC DNA]</scope>
    <source>
        <strain evidence="2 3">NCTC12971</strain>
    </source>
</reference>
<accession>A0A4U9HTQ1</accession>
<feature type="region of interest" description="Disordered" evidence="1">
    <location>
        <begin position="97"/>
        <end position="122"/>
    </location>
</feature>